<organism evidence="1 2">
    <name type="scientific">Aerophototrophica crusticola</name>
    <dbReference type="NCBI Taxonomy" id="1709002"/>
    <lineage>
        <taxon>Bacteria</taxon>
        <taxon>Pseudomonadati</taxon>
        <taxon>Pseudomonadota</taxon>
        <taxon>Alphaproteobacteria</taxon>
        <taxon>Rhodospirillales</taxon>
        <taxon>Rhodospirillaceae</taxon>
        <taxon>Aerophototrophica</taxon>
    </lineage>
</organism>
<gene>
    <name evidence="1" type="ORF">HHL28_06885</name>
</gene>
<keyword evidence="2" id="KW-1185">Reference proteome</keyword>
<dbReference type="KEGG" id="acru:HHL28_06885"/>
<accession>A0A858R6E7</accession>
<reference evidence="1" key="1">
    <citation type="submission" date="2020-04" db="EMBL/GenBank/DDBJ databases">
        <title>A desert anoxygenic phototrophic bacterium fixes CO2 using RubisCO under aerobic conditions.</title>
        <authorList>
            <person name="Tang K."/>
        </authorList>
    </citation>
    <scope>NUCLEOTIDE SEQUENCE [LARGE SCALE GENOMIC DNA]</scope>
    <source>
        <strain evidence="1">MIMtkB3</strain>
    </source>
</reference>
<dbReference type="EMBL" id="CP051775">
    <property type="protein sequence ID" value="QJE72852.1"/>
    <property type="molecule type" value="Genomic_DNA"/>
</dbReference>
<evidence type="ECO:0000313" key="2">
    <source>
        <dbReference type="Proteomes" id="UP000501891"/>
    </source>
</evidence>
<sequence>MDRVRKALSGWMRDVMAERRWTAAAWARLAEVTPTNITRFLKDPATASLPSADTIGRLALAAGREPRFLEEPAFPSAARVPVLEAQAAKELLALPERDGMAFLEKLLRGGTPTVPADPVPSPRAFAMRITSLHMNAGGWLPQDHVVVEPADTVPARNGDMVVVLDGEEACGYRYYPPLLVPVSTDSSCCPMLYDGASVAGVAVQLVRALRA</sequence>
<proteinExistence type="predicted"/>
<dbReference type="SUPFAM" id="SSF51306">
    <property type="entry name" value="LexA/Signal peptidase"/>
    <property type="match status" value="1"/>
</dbReference>
<dbReference type="AlphaFoldDB" id="A0A858R6E7"/>
<dbReference type="InterPro" id="IPR036286">
    <property type="entry name" value="LexA/Signal_pep-like_sf"/>
</dbReference>
<protein>
    <submittedName>
        <fullName evidence="1">XRE family transcriptional regulator</fullName>
    </submittedName>
</protein>
<dbReference type="Proteomes" id="UP000501891">
    <property type="component" value="Chromosome"/>
</dbReference>
<dbReference type="Gene3D" id="2.10.109.10">
    <property type="entry name" value="Umud Fragment, subunit A"/>
    <property type="match status" value="1"/>
</dbReference>
<evidence type="ECO:0000313" key="1">
    <source>
        <dbReference type="EMBL" id="QJE72852.1"/>
    </source>
</evidence>
<name>A0A858R6E7_9PROT</name>